<feature type="non-terminal residue" evidence="1">
    <location>
        <position position="129"/>
    </location>
</feature>
<protein>
    <submittedName>
        <fullName evidence="1">Uncharacterized protein</fullName>
    </submittedName>
</protein>
<dbReference type="EMBL" id="UINC01217149">
    <property type="protein sequence ID" value="SVE43617.1"/>
    <property type="molecule type" value="Genomic_DNA"/>
</dbReference>
<name>A0A383DGK8_9ZZZZ</name>
<gene>
    <name evidence="1" type="ORF">METZ01_LOCUS496471</name>
</gene>
<proteinExistence type="predicted"/>
<reference evidence="1" key="1">
    <citation type="submission" date="2018-05" db="EMBL/GenBank/DDBJ databases">
        <authorList>
            <person name="Lanie J.A."/>
            <person name="Ng W.-L."/>
            <person name="Kazmierczak K.M."/>
            <person name="Andrzejewski T.M."/>
            <person name="Davidsen T.M."/>
            <person name="Wayne K.J."/>
            <person name="Tettelin H."/>
            <person name="Glass J.I."/>
            <person name="Rusch D."/>
            <person name="Podicherti R."/>
            <person name="Tsui H.-C.T."/>
            <person name="Winkler M.E."/>
        </authorList>
    </citation>
    <scope>NUCLEOTIDE SEQUENCE</scope>
</reference>
<evidence type="ECO:0000313" key="1">
    <source>
        <dbReference type="EMBL" id="SVE43617.1"/>
    </source>
</evidence>
<sequence length="129" mass="13645">MSRVAELTPDLSRAAVVLMRDMMCVVESEHVLVTADVNTEKRAVDALVNAGYVLGAKVASMTLAPSLPFQGGLANPFIPDPVVAAAQNCDAWIDLCMPYIAGAAVYDKAMKNGRTRYFLAADLGADGIV</sequence>
<dbReference type="AlphaFoldDB" id="A0A383DGK8"/>
<accession>A0A383DGK8</accession>
<organism evidence="1">
    <name type="scientific">marine metagenome</name>
    <dbReference type="NCBI Taxonomy" id="408172"/>
    <lineage>
        <taxon>unclassified sequences</taxon>
        <taxon>metagenomes</taxon>
        <taxon>ecological metagenomes</taxon>
    </lineage>
</organism>